<dbReference type="Proteomes" id="UP001321498">
    <property type="component" value="Chromosome"/>
</dbReference>
<organism evidence="1 2">
    <name type="scientific">Naasia aerilata</name>
    <dbReference type="NCBI Taxonomy" id="1162966"/>
    <lineage>
        <taxon>Bacteria</taxon>
        <taxon>Bacillati</taxon>
        <taxon>Actinomycetota</taxon>
        <taxon>Actinomycetes</taxon>
        <taxon>Micrococcales</taxon>
        <taxon>Microbacteriaceae</taxon>
        <taxon>Naasia</taxon>
    </lineage>
</organism>
<evidence type="ECO:0008006" key="3">
    <source>
        <dbReference type="Google" id="ProtNLM"/>
    </source>
</evidence>
<reference evidence="2" key="1">
    <citation type="journal article" date="2019" name="Int. J. Syst. Evol. Microbiol.">
        <title>The Global Catalogue of Microorganisms (GCM) 10K type strain sequencing project: providing services to taxonomists for standard genome sequencing and annotation.</title>
        <authorList>
            <consortium name="The Broad Institute Genomics Platform"/>
            <consortium name="The Broad Institute Genome Sequencing Center for Infectious Disease"/>
            <person name="Wu L."/>
            <person name="Ma J."/>
        </authorList>
    </citation>
    <scope>NUCLEOTIDE SEQUENCE [LARGE SCALE GENOMIC DNA]</scope>
    <source>
        <strain evidence="2">NBRC 108725</strain>
    </source>
</reference>
<evidence type="ECO:0000313" key="2">
    <source>
        <dbReference type="Proteomes" id="UP001321498"/>
    </source>
</evidence>
<sequence>MTERYSKPVKFAGYQFEELQGGEDPAAISRLAHETAAGVVARVRAERDPEVVERLITYTDEHGIDAIAELWSRATPRSLPGALWRIYLLRAMIRGDPVAISLFYQRGFGIARTIDPVVAGAAEPAGPDEVLAVSDQILRGVFTGDLAVALDRAAAFSRVVAAGCTSIADDADVTEPERATELTRRAARLTAIAADLSASSKLWRDGALD</sequence>
<evidence type="ECO:0000313" key="1">
    <source>
        <dbReference type="EMBL" id="BDZ44878.1"/>
    </source>
</evidence>
<keyword evidence="2" id="KW-1185">Reference proteome</keyword>
<name>A0ABM8G9K0_9MICO</name>
<accession>A0ABM8G9K0</accession>
<dbReference type="RefSeq" id="WP_286278289.1">
    <property type="nucleotide sequence ID" value="NZ_AP027731.1"/>
</dbReference>
<gene>
    <name evidence="1" type="ORF">GCM10025866_07870</name>
</gene>
<proteinExistence type="predicted"/>
<dbReference type="EMBL" id="AP027731">
    <property type="protein sequence ID" value="BDZ44878.1"/>
    <property type="molecule type" value="Genomic_DNA"/>
</dbReference>
<protein>
    <recommendedName>
        <fullName evidence="3">DNA-directed RNA polymerase subunit beta</fullName>
    </recommendedName>
</protein>